<keyword evidence="2 16" id="KW-1003">Cell membrane</keyword>
<keyword evidence="4 16" id="KW-0597">Phosphoprotein</keyword>
<evidence type="ECO:0000259" key="17">
    <source>
        <dbReference type="SMART" id="SM00900"/>
    </source>
</evidence>
<proteinExistence type="inferred from homology"/>
<gene>
    <name evidence="16 18" type="primary">nqrC</name>
    <name evidence="18" type="ORF">DSCW_47390</name>
</gene>
<protein>
    <recommendedName>
        <fullName evidence="16">Na(+)-translocating NADH-quinone reductase subunit C</fullName>
        <shortName evidence="16">Na(+)-NQR subunit C</shortName>
        <shortName evidence="16">Na(+)-translocating NQR subunit C</shortName>
        <ecNumber evidence="16">7.2.1.1</ecNumber>
    </recommendedName>
    <alternativeName>
        <fullName evidence="16">NQR complex subunit C</fullName>
    </alternativeName>
    <alternativeName>
        <fullName evidence="16">NQR-1 subunit C</fullName>
    </alternativeName>
</protein>
<dbReference type="GO" id="GO:0005886">
    <property type="term" value="C:plasma membrane"/>
    <property type="evidence" value="ECO:0007669"/>
    <property type="project" value="UniProtKB-SubCell"/>
</dbReference>
<evidence type="ECO:0000256" key="7">
    <source>
        <dbReference type="ARBA" id="ARBA00022692"/>
    </source>
</evidence>
<dbReference type="EMBL" id="AP021875">
    <property type="protein sequence ID" value="BBO77322.1"/>
    <property type="molecule type" value="Genomic_DNA"/>
</dbReference>
<keyword evidence="14 16" id="KW-0472">Membrane</keyword>
<evidence type="ECO:0000256" key="15">
    <source>
        <dbReference type="ARBA" id="ARBA00023201"/>
    </source>
</evidence>
<comment type="function">
    <text evidence="16">NQR complex catalyzes the reduction of ubiquinone-1 to ubiquinol by two successive reactions, coupled with the transport of Na(+) ions from the cytoplasm to the periplasm. NqrA to NqrE are probably involved in the second step, the conversion of ubisemiquinone to ubiquinol.</text>
</comment>
<evidence type="ECO:0000256" key="1">
    <source>
        <dbReference type="ARBA" id="ARBA00022448"/>
    </source>
</evidence>
<dbReference type="GO" id="GO:0016655">
    <property type="term" value="F:oxidoreductase activity, acting on NAD(P)H, quinone or similar compound as acceptor"/>
    <property type="evidence" value="ECO:0007669"/>
    <property type="project" value="UniProtKB-UniRule"/>
</dbReference>
<evidence type="ECO:0000256" key="10">
    <source>
        <dbReference type="ARBA" id="ARBA00023027"/>
    </source>
</evidence>
<comment type="catalytic activity">
    <reaction evidence="16">
        <text>a ubiquinone + n Na(+)(in) + NADH + H(+) = a ubiquinol + n Na(+)(out) + NAD(+)</text>
        <dbReference type="Rhea" id="RHEA:47748"/>
        <dbReference type="Rhea" id="RHEA-COMP:9565"/>
        <dbReference type="Rhea" id="RHEA-COMP:9566"/>
        <dbReference type="ChEBI" id="CHEBI:15378"/>
        <dbReference type="ChEBI" id="CHEBI:16389"/>
        <dbReference type="ChEBI" id="CHEBI:17976"/>
        <dbReference type="ChEBI" id="CHEBI:29101"/>
        <dbReference type="ChEBI" id="CHEBI:57540"/>
        <dbReference type="ChEBI" id="CHEBI:57945"/>
        <dbReference type="EC" id="7.2.1.1"/>
    </reaction>
</comment>
<evidence type="ECO:0000256" key="3">
    <source>
        <dbReference type="ARBA" id="ARBA00022519"/>
    </source>
</evidence>
<keyword evidence="11 16" id="KW-0915">Sodium</keyword>
<keyword evidence="10 16" id="KW-0520">NAD</keyword>
<sequence length="236" mass="25291">MSDQLKSIAFTAVVALVCSLMLTAAASGLKERKLRNVAVDRQKNILKSVGLVDPNEKVAVNRIEQLYKENIRCYTLDGTGRIVEGHSKEGGLPVCFYVKEGDPAAYILPVDSRGLWGKIHGYLAIENDGKTVAGFSVYSHNETPGLGGEIEKPWFQKNFIGKKIVDASGNFAPVRIAKGKAAEVVAPDKLPNVVDGISGATLTGKYLSGGLKDLLQEYEVLSKQFRAGAVTLPAGS</sequence>
<dbReference type="SMART" id="SM00900">
    <property type="entry name" value="FMN_bind"/>
    <property type="match status" value="1"/>
</dbReference>
<keyword evidence="15 16" id="KW-0739">Sodium transport</keyword>
<evidence type="ECO:0000256" key="4">
    <source>
        <dbReference type="ARBA" id="ARBA00022553"/>
    </source>
</evidence>
<comment type="subcellular location">
    <subcellularLocation>
        <location evidence="16">Cell membrane</location>
        <topology evidence="16">Single-pass membrane protein</topology>
    </subcellularLocation>
</comment>
<comment type="similarity">
    <text evidence="16">Belongs to the NqrC family.</text>
</comment>
<comment type="cofactor">
    <cofactor evidence="16">
        <name>FMN</name>
        <dbReference type="ChEBI" id="CHEBI:58210"/>
    </cofactor>
</comment>
<dbReference type="Proteomes" id="UP000427769">
    <property type="component" value="Chromosome"/>
</dbReference>
<keyword evidence="7 16" id="KW-0812">Transmembrane</keyword>
<keyword evidence="12 16" id="KW-0406">Ion transport</keyword>
<accession>A0A5K7Z5P5</accession>
<evidence type="ECO:0000256" key="16">
    <source>
        <dbReference type="HAMAP-Rule" id="MF_00427"/>
    </source>
</evidence>
<keyword evidence="13 16" id="KW-0830">Ubiquinone</keyword>
<name>A0A5K7Z5P5_9BACT</name>
<dbReference type="PANTHER" id="PTHR37838">
    <property type="entry name" value="NA(+)-TRANSLOCATING NADH-QUINONE REDUCTASE SUBUNIT C"/>
    <property type="match status" value="1"/>
</dbReference>
<comment type="subunit">
    <text evidence="16">Composed of six subunits; NqrA, NqrB, NqrC, NqrD, NqrE and NqrF.</text>
</comment>
<dbReference type="InterPro" id="IPR007329">
    <property type="entry name" value="FMN-bd"/>
</dbReference>
<dbReference type="GO" id="GO:0010181">
    <property type="term" value="F:FMN binding"/>
    <property type="evidence" value="ECO:0007669"/>
    <property type="project" value="UniProtKB-UniRule"/>
</dbReference>
<feature type="domain" description="FMN-binding" evidence="17">
    <location>
        <begin position="114"/>
        <end position="218"/>
    </location>
</feature>
<keyword evidence="1 16" id="KW-0813">Transport</keyword>
<organism evidence="18 19">
    <name type="scientific">Desulfosarcina widdelii</name>
    <dbReference type="NCBI Taxonomy" id="947919"/>
    <lineage>
        <taxon>Bacteria</taxon>
        <taxon>Pseudomonadati</taxon>
        <taxon>Thermodesulfobacteriota</taxon>
        <taxon>Desulfobacteria</taxon>
        <taxon>Desulfobacterales</taxon>
        <taxon>Desulfosarcinaceae</taxon>
        <taxon>Desulfosarcina</taxon>
    </lineage>
</organism>
<dbReference type="RefSeq" id="WP_155306081.1">
    <property type="nucleotide sequence ID" value="NZ_AP021875.1"/>
</dbReference>
<evidence type="ECO:0000256" key="6">
    <source>
        <dbReference type="ARBA" id="ARBA00022643"/>
    </source>
</evidence>
<dbReference type="InterPro" id="IPR010204">
    <property type="entry name" value="NqrC"/>
</dbReference>
<dbReference type="PANTHER" id="PTHR37838:SF1">
    <property type="entry name" value="NA(+)-TRANSLOCATING NADH-QUINONE REDUCTASE SUBUNIT C"/>
    <property type="match status" value="1"/>
</dbReference>
<feature type="modified residue" description="FMN phosphoryl threonine" evidence="16">
    <location>
        <position position="201"/>
    </location>
</feature>
<dbReference type="AlphaFoldDB" id="A0A5K7Z5P5"/>
<dbReference type="EC" id="7.2.1.1" evidence="16"/>
<keyword evidence="9 16" id="KW-1133">Transmembrane helix</keyword>
<dbReference type="OrthoDB" id="9786835at2"/>
<evidence type="ECO:0000256" key="5">
    <source>
        <dbReference type="ARBA" id="ARBA00022630"/>
    </source>
</evidence>
<evidence type="ECO:0000256" key="9">
    <source>
        <dbReference type="ARBA" id="ARBA00022989"/>
    </source>
</evidence>
<reference evidence="18 19" key="1">
    <citation type="submission" date="2019-11" db="EMBL/GenBank/DDBJ databases">
        <title>Comparative genomics of hydrocarbon-degrading Desulfosarcina strains.</title>
        <authorList>
            <person name="Watanabe M."/>
            <person name="Kojima H."/>
            <person name="Fukui M."/>
        </authorList>
    </citation>
    <scope>NUCLEOTIDE SEQUENCE [LARGE SCALE GENOMIC DNA]</scope>
    <source>
        <strain evidence="18 19">PP31</strain>
    </source>
</reference>
<keyword evidence="19" id="KW-1185">Reference proteome</keyword>
<dbReference type="HAMAP" id="MF_00427">
    <property type="entry name" value="NqrC"/>
    <property type="match status" value="1"/>
</dbReference>
<keyword evidence="3" id="KW-0997">Cell inner membrane</keyword>
<dbReference type="KEGG" id="dwd:DSCW_47390"/>
<evidence type="ECO:0000256" key="2">
    <source>
        <dbReference type="ARBA" id="ARBA00022475"/>
    </source>
</evidence>
<comment type="caution">
    <text evidence="16">Lacks conserved residue(s) required for the propagation of feature annotation.</text>
</comment>
<evidence type="ECO:0000256" key="12">
    <source>
        <dbReference type="ARBA" id="ARBA00023065"/>
    </source>
</evidence>
<dbReference type="Pfam" id="PF04205">
    <property type="entry name" value="FMN_bind"/>
    <property type="match status" value="1"/>
</dbReference>
<evidence type="ECO:0000256" key="13">
    <source>
        <dbReference type="ARBA" id="ARBA00023075"/>
    </source>
</evidence>
<evidence type="ECO:0000313" key="18">
    <source>
        <dbReference type="EMBL" id="BBO77322.1"/>
    </source>
</evidence>
<dbReference type="GO" id="GO:0006814">
    <property type="term" value="P:sodium ion transport"/>
    <property type="evidence" value="ECO:0007669"/>
    <property type="project" value="UniProtKB-UniRule"/>
</dbReference>
<evidence type="ECO:0000256" key="14">
    <source>
        <dbReference type="ARBA" id="ARBA00023136"/>
    </source>
</evidence>
<keyword evidence="8 16" id="KW-1278">Translocase</keyword>
<evidence type="ECO:0000256" key="8">
    <source>
        <dbReference type="ARBA" id="ARBA00022967"/>
    </source>
</evidence>
<keyword evidence="6 16" id="KW-0288">FMN</keyword>
<evidence type="ECO:0000313" key="19">
    <source>
        <dbReference type="Proteomes" id="UP000427769"/>
    </source>
</evidence>
<evidence type="ECO:0000256" key="11">
    <source>
        <dbReference type="ARBA" id="ARBA00023053"/>
    </source>
</evidence>
<keyword evidence="5 16" id="KW-0285">Flavoprotein</keyword>